<evidence type="ECO:0000313" key="3">
    <source>
        <dbReference type="Proteomes" id="UP000014113"/>
    </source>
</evidence>
<keyword evidence="1" id="KW-1133">Transmembrane helix</keyword>
<dbReference type="EMBL" id="ASWJ01000006">
    <property type="protein sequence ID" value="EOW83881.1"/>
    <property type="molecule type" value="Genomic_DNA"/>
</dbReference>
<feature type="transmembrane region" description="Helical" evidence="1">
    <location>
        <begin position="113"/>
        <end position="134"/>
    </location>
</feature>
<dbReference type="Proteomes" id="UP000014113">
    <property type="component" value="Unassembled WGS sequence"/>
</dbReference>
<name>S1NUM8_9ENTE</name>
<reference evidence="2 3" key="1">
    <citation type="submission" date="2013-03" db="EMBL/GenBank/DDBJ databases">
        <title>The Genome Sequence of Enterococcus columbae ATCC_51263 (PacBio/Illumina hybrid assembly).</title>
        <authorList>
            <consortium name="The Broad Institute Genomics Platform"/>
            <consortium name="The Broad Institute Genome Sequencing Center for Infectious Disease"/>
            <person name="Earl A."/>
            <person name="Russ C."/>
            <person name="Gilmore M."/>
            <person name="Surin D."/>
            <person name="Walker B."/>
            <person name="Young S."/>
            <person name="Zeng Q."/>
            <person name="Gargeya S."/>
            <person name="Fitzgerald M."/>
            <person name="Haas B."/>
            <person name="Abouelleil A."/>
            <person name="Allen A.W."/>
            <person name="Alvarado L."/>
            <person name="Arachchi H.M."/>
            <person name="Berlin A.M."/>
            <person name="Chapman S.B."/>
            <person name="Gainer-Dewar J."/>
            <person name="Goldberg J."/>
            <person name="Griggs A."/>
            <person name="Gujja S."/>
            <person name="Hansen M."/>
            <person name="Howarth C."/>
            <person name="Imamovic A."/>
            <person name="Ireland A."/>
            <person name="Larimer J."/>
            <person name="McCowan C."/>
            <person name="Murphy C."/>
            <person name="Pearson M."/>
            <person name="Poon T.W."/>
            <person name="Priest M."/>
            <person name="Roberts A."/>
            <person name="Saif S."/>
            <person name="Shea T."/>
            <person name="Sisk P."/>
            <person name="Sykes S."/>
            <person name="Wortman J."/>
            <person name="Nusbaum C."/>
            <person name="Birren B."/>
        </authorList>
    </citation>
    <scope>NUCLEOTIDE SEQUENCE [LARGE SCALE GENOMIC DNA]</scope>
    <source>
        <strain evidence="2 3">ATCC 51263</strain>
    </source>
</reference>
<protein>
    <submittedName>
        <fullName evidence="2">Uncharacterized protein</fullName>
    </submittedName>
</protein>
<dbReference type="OrthoDB" id="2325732at2"/>
<proteinExistence type="predicted"/>
<evidence type="ECO:0000313" key="2">
    <source>
        <dbReference type="EMBL" id="EOW83881.1"/>
    </source>
</evidence>
<dbReference type="AlphaFoldDB" id="S1NUM8"/>
<organism evidence="2 3">
    <name type="scientific">Enterococcus columbae DSM 7374 = ATCC 51263</name>
    <dbReference type="NCBI Taxonomy" id="1121865"/>
    <lineage>
        <taxon>Bacteria</taxon>
        <taxon>Bacillati</taxon>
        <taxon>Bacillota</taxon>
        <taxon>Bacilli</taxon>
        <taxon>Lactobacillales</taxon>
        <taxon>Enterococcaceae</taxon>
        <taxon>Enterococcus</taxon>
    </lineage>
</organism>
<comment type="caution">
    <text evidence="2">The sequence shown here is derived from an EMBL/GenBank/DDBJ whole genome shotgun (WGS) entry which is preliminary data.</text>
</comment>
<keyword evidence="1" id="KW-0472">Membrane</keyword>
<gene>
    <name evidence="2" type="ORF">I568_01328</name>
</gene>
<dbReference type="eggNOG" id="ENOG503497M">
    <property type="taxonomic scope" value="Bacteria"/>
</dbReference>
<keyword evidence="3" id="KW-1185">Reference proteome</keyword>
<keyword evidence="1" id="KW-0812">Transmembrane</keyword>
<dbReference type="PATRIC" id="fig|1121865.3.peg.1629"/>
<dbReference type="RefSeq" id="WP_016183797.1">
    <property type="nucleotide sequence ID" value="NZ_JXKI01000047.1"/>
</dbReference>
<sequence length="202" mass="23121">MKLSKKFLKFGVAIFLIFTLFSQVCTPFIYADEVGKQIVQFEKEKKELDRIDNLLSEPIQLPKDQIDKLVNEYQSLYPNLTTERLYEIVYQSLSPYRSKAGFWDGKVITVDEFAVAFSTIVQTLIGGYATLGAYAAKHGQKLAREMMSRAAKRFGILTGMFSGILETAFNVLDFYENVGLSLAKFIDARDYYPKNGRINMWK</sequence>
<evidence type="ECO:0000256" key="1">
    <source>
        <dbReference type="SAM" id="Phobius"/>
    </source>
</evidence>
<accession>S1NUM8</accession>
<feature type="transmembrane region" description="Helical" evidence="1">
    <location>
        <begin position="154"/>
        <end position="172"/>
    </location>
</feature>